<feature type="domain" description="Rhodanese" evidence="3">
    <location>
        <begin position="89"/>
        <end position="179"/>
    </location>
</feature>
<dbReference type="Pfam" id="PF00581">
    <property type="entry name" value="Rhodanese"/>
    <property type="match status" value="1"/>
</dbReference>
<dbReference type="GO" id="GO:0016740">
    <property type="term" value="F:transferase activity"/>
    <property type="evidence" value="ECO:0007669"/>
    <property type="project" value="UniProtKB-KW"/>
</dbReference>
<evidence type="ECO:0000313" key="5">
    <source>
        <dbReference type="Proteomes" id="UP000294813"/>
    </source>
</evidence>
<gene>
    <name evidence="4" type="ORF">EDD73_10292</name>
</gene>
<accession>A0A4V2SY46</accession>
<evidence type="ECO:0000256" key="1">
    <source>
        <dbReference type="SAM" id="MobiDB-lite"/>
    </source>
</evidence>
<dbReference type="Proteomes" id="UP000294813">
    <property type="component" value="Unassembled WGS sequence"/>
</dbReference>
<dbReference type="SUPFAM" id="SSF52821">
    <property type="entry name" value="Rhodanese/Cell cycle control phosphatase"/>
    <property type="match status" value="1"/>
</dbReference>
<dbReference type="InterPro" id="IPR036873">
    <property type="entry name" value="Rhodanese-like_dom_sf"/>
</dbReference>
<keyword evidence="4" id="KW-0808">Transferase</keyword>
<dbReference type="PANTHER" id="PTHR43031:SF16">
    <property type="entry name" value="OXIDOREDUCTASE"/>
    <property type="match status" value="1"/>
</dbReference>
<feature type="region of interest" description="Disordered" evidence="1">
    <location>
        <begin position="29"/>
        <end position="58"/>
    </location>
</feature>
<dbReference type="OrthoDB" id="9800872at2"/>
<organism evidence="4 5">
    <name type="scientific">Heliophilum fasciatum</name>
    <dbReference type="NCBI Taxonomy" id="35700"/>
    <lineage>
        <taxon>Bacteria</taxon>
        <taxon>Bacillati</taxon>
        <taxon>Bacillota</taxon>
        <taxon>Clostridia</taxon>
        <taxon>Eubacteriales</taxon>
        <taxon>Heliobacteriaceae</taxon>
        <taxon>Heliophilum</taxon>
    </lineage>
</organism>
<proteinExistence type="predicted"/>
<protein>
    <submittedName>
        <fullName evidence="4">Rhodanese-related sulfurtransferase</fullName>
    </submittedName>
</protein>
<keyword evidence="2" id="KW-0812">Transmembrane</keyword>
<reference evidence="4 5" key="1">
    <citation type="submission" date="2019-03" db="EMBL/GenBank/DDBJ databases">
        <title>Genomic Encyclopedia of Type Strains, Phase IV (KMG-IV): sequencing the most valuable type-strain genomes for metagenomic binning, comparative biology and taxonomic classification.</title>
        <authorList>
            <person name="Goeker M."/>
        </authorList>
    </citation>
    <scope>NUCLEOTIDE SEQUENCE [LARGE SCALE GENOMIC DNA]</scope>
    <source>
        <strain evidence="4 5">DSM 11170</strain>
    </source>
</reference>
<evidence type="ECO:0000259" key="3">
    <source>
        <dbReference type="PROSITE" id="PS50206"/>
    </source>
</evidence>
<dbReference type="CDD" id="cd00158">
    <property type="entry name" value="RHOD"/>
    <property type="match status" value="1"/>
</dbReference>
<dbReference type="InterPro" id="IPR050229">
    <property type="entry name" value="GlpE_sulfurtransferase"/>
</dbReference>
<name>A0A4V2SY46_9FIRM</name>
<dbReference type="PANTHER" id="PTHR43031">
    <property type="entry name" value="FAD-DEPENDENT OXIDOREDUCTASE"/>
    <property type="match status" value="1"/>
</dbReference>
<dbReference type="AlphaFoldDB" id="A0A4V2SY46"/>
<keyword evidence="2" id="KW-0472">Membrane</keyword>
<dbReference type="InterPro" id="IPR001763">
    <property type="entry name" value="Rhodanese-like_dom"/>
</dbReference>
<dbReference type="EMBL" id="SLXT01000002">
    <property type="protein sequence ID" value="TCP68696.1"/>
    <property type="molecule type" value="Genomic_DNA"/>
</dbReference>
<keyword evidence="5" id="KW-1185">Reference proteome</keyword>
<comment type="caution">
    <text evidence="4">The sequence shown here is derived from an EMBL/GenBank/DDBJ whole genome shotgun (WGS) entry which is preliminary data.</text>
</comment>
<feature type="transmembrane region" description="Helical" evidence="2">
    <location>
        <begin position="6"/>
        <end position="24"/>
    </location>
</feature>
<keyword evidence="2" id="KW-1133">Transmembrane helix</keyword>
<evidence type="ECO:0000256" key="2">
    <source>
        <dbReference type="SAM" id="Phobius"/>
    </source>
</evidence>
<evidence type="ECO:0000313" key="4">
    <source>
        <dbReference type="EMBL" id="TCP68696.1"/>
    </source>
</evidence>
<dbReference type="PROSITE" id="PS50206">
    <property type="entry name" value="RHODANESE_3"/>
    <property type="match status" value="1"/>
</dbReference>
<dbReference type="RefSeq" id="WP_131917894.1">
    <property type="nucleotide sequence ID" value="NZ_JAOQNU010000002.1"/>
</dbReference>
<dbReference type="SMART" id="SM00450">
    <property type="entry name" value="RHOD"/>
    <property type="match status" value="1"/>
</dbReference>
<sequence length="179" mass="19962">MENRRLIIYASLLFFVFLAAYLGYSSSISPKEVPTPPPPRRTAAPPVEEGPTEKEKAAKESLNTLKGMASNMRTTMVTADELREKMRGNESSFAVFDLRTKKEFSKGHIKGATHLPFDEFPEKLNTLPKDKTLVLYCATGQMSAAALTSLKLAGYENIYTLFKGYNDPELSRAGFTIQR</sequence>
<dbReference type="Gene3D" id="3.40.250.10">
    <property type="entry name" value="Rhodanese-like domain"/>
    <property type="match status" value="1"/>
</dbReference>